<reference evidence="2" key="1">
    <citation type="submission" date="2021-03" db="EMBL/GenBank/DDBJ databases">
        <title>Draft genome sequence of rust myrtle Austropuccinia psidii MF-1, a brazilian biotype.</title>
        <authorList>
            <person name="Quecine M.C."/>
            <person name="Pachon D.M.R."/>
            <person name="Bonatelli M.L."/>
            <person name="Correr F.H."/>
            <person name="Franceschini L.M."/>
            <person name="Leite T.F."/>
            <person name="Margarido G.R.A."/>
            <person name="Almeida C.A."/>
            <person name="Ferrarezi J.A."/>
            <person name="Labate C.A."/>
        </authorList>
    </citation>
    <scope>NUCLEOTIDE SEQUENCE</scope>
    <source>
        <strain evidence="2">MF-1</strain>
    </source>
</reference>
<name>A0A9Q3E3F3_9BASI</name>
<dbReference type="AlphaFoldDB" id="A0A9Q3E3F3"/>
<gene>
    <name evidence="2" type="ORF">O181_051655</name>
</gene>
<accession>A0A9Q3E3F3</accession>
<protein>
    <recommendedName>
        <fullName evidence="1">Integrase zinc-binding domain-containing protein</fullName>
    </recommendedName>
</protein>
<evidence type="ECO:0000313" key="2">
    <source>
        <dbReference type="EMBL" id="MBW0511940.1"/>
    </source>
</evidence>
<keyword evidence="3" id="KW-1185">Reference proteome</keyword>
<dbReference type="Proteomes" id="UP000765509">
    <property type="component" value="Unassembled WGS sequence"/>
</dbReference>
<dbReference type="Gene3D" id="1.10.340.70">
    <property type="match status" value="1"/>
</dbReference>
<evidence type="ECO:0000313" key="3">
    <source>
        <dbReference type="Proteomes" id="UP000765509"/>
    </source>
</evidence>
<organism evidence="2 3">
    <name type="scientific">Austropuccinia psidii MF-1</name>
    <dbReference type="NCBI Taxonomy" id="1389203"/>
    <lineage>
        <taxon>Eukaryota</taxon>
        <taxon>Fungi</taxon>
        <taxon>Dikarya</taxon>
        <taxon>Basidiomycota</taxon>
        <taxon>Pucciniomycotina</taxon>
        <taxon>Pucciniomycetes</taxon>
        <taxon>Pucciniales</taxon>
        <taxon>Sphaerophragmiaceae</taxon>
        <taxon>Austropuccinia</taxon>
    </lineage>
</organism>
<feature type="domain" description="Integrase zinc-binding" evidence="1">
    <location>
        <begin position="59"/>
        <end position="103"/>
    </location>
</feature>
<dbReference type="InterPro" id="IPR041588">
    <property type="entry name" value="Integrase_H2C2"/>
</dbReference>
<dbReference type="EMBL" id="AVOT02022479">
    <property type="protein sequence ID" value="MBW0511940.1"/>
    <property type="molecule type" value="Genomic_DNA"/>
</dbReference>
<dbReference type="OrthoDB" id="2513165at2759"/>
<proteinExistence type="predicted"/>
<dbReference type="Pfam" id="PF17921">
    <property type="entry name" value="Integrase_H2C2"/>
    <property type="match status" value="1"/>
</dbReference>
<evidence type="ECO:0000259" key="1">
    <source>
        <dbReference type="Pfam" id="PF17921"/>
    </source>
</evidence>
<sequence>MDKRCHLLCQLLIKDCKDPSISSKLDEAWRKEYDEGRFHLIDGILYNRSKHTCVMALKDRALINTIIHDGNDSVASGHLLEDRTLERVKTCTWWKNWRKMLQNASKPVTDVKKETEPQEINLE</sequence>
<comment type="caution">
    <text evidence="2">The sequence shown here is derived from an EMBL/GenBank/DDBJ whole genome shotgun (WGS) entry which is preliminary data.</text>
</comment>